<evidence type="ECO:0000256" key="6">
    <source>
        <dbReference type="RuleBase" id="RU003968"/>
    </source>
</evidence>
<dbReference type="RefSeq" id="WP_066921715.1">
    <property type="nucleotide sequence ID" value="NZ_CP011971.1"/>
</dbReference>
<comment type="cofactor">
    <cofactor evidence="1 5">
        <name>FAD</name>
        <dbReference type="ChEBI" id="CHEBI:57692"/>
    </cofactor>
</comment>
<dbReference type="PANTHER" id="PTHR11552:SF147">
    <property type="entry name" value="CHOLINE DEHYDROGENASE, MITOCHONDRIAL"/>
    <property type="match status" value="1"/>
</dbReference>
<keyword evidence="3 6" id="KW-0285">Flavoprotein</keyword>
<keyword evidence="10" id="KW-1185">Reference proteome</keyword>
<dbReference type="KEGG" id="sdf:ACG33_12670"/>
<evidence type="ECO:0000313" key="10">
    <source>
        <dbReference type="Proteomes" id="UP000070250"/>
    </source>
</evidence>
<dbReference type="GO" id="GO:0050660">
    <property type="term" value="F:flavin adenine dinucleotide binding"/>
    <property type="evidence" value="ECO:0007669"/>
    <property type="project" value="InterPro"/>
</dbReference>
<dbReference type="PROSITE" id="PS00624">
    <property type="entry name" value="GMC_OXRED_2"/>
    <property type="match status" value="1"/>
</dbReference>
<dbReference type="InterPro" id="IPR012132">
    <property type="entry name" value="GMC_OxRdtase"/>
</dbReference>
<evidence type="ECO:0000259" key="8">
    <source>
        <dbReference type="PROSITE" id="PS00624"/>
    </source>
</evidence>
<dbReference type="Gene3D" id="3.50.50.60">
    <property type="entry name" value="FAD/NAD(P)-binding domain"/>
    <property type="match status" value="1"/>
</dbReference>
<dbReference type="PATRIC" id="fig|465721.4.peg.2708"/>
<evidence type="ECO:0000256" key="3">
    <source>
        <dbReference type="ARBA" id="ARBA00022630"/>
    </source>
</evidence>
<dbReference type="OrthoDB" id="9785276at2"/>
<feature type="binding site" evidence="5">
    <location>
        <position position="221"/>
    </location>
    <ligand>
        <name>FAD</name>
        <dbReference type="ChEBI" id="CHEBI:57692"/>
    </ligand>
</feature>
<dbReference type="PANTHER" id="PTHR11552">
    <property type="entry name" value="GLUCOSE-METHANOL-CHOLINE GMC OXIDOREDUCTASE"/>
    <property type="match status" value="1"/>
</dbReference>
<organism evidence="9 10">
    <name type="scientific">Steroidobacter denitrificans</name>
    <dbReference type="NCBI Taxonomy" id="465721"/>
    <lineage>
        <taxon>Bacteria</taxon>
        <taxon>Pseudomonadati</taxon>
        <taxon>Pseudomonadota</taxon>
        <taxon>Gammaproteobacteria</taxon>
        <taxon>Steroidobacterales</taxon>
        <taxon>Steroidobacteraceae</taxon>
        <taxon>Steroidobacter</taxon>
    </lineage>
</organism>
<name>A0A127FDX7_STEDE</name>
<dbReference type="Pfam" id="PF05199">
    <property type="entry name" value="GMC_oxred_C"/>
    <property type="match status" value="1"/>
</dbReference>
<evidence type="ECO:0000256" key="2">
    <source>
        <dbReference type="ARBA" id="ARBA00010790"/>
    </source>
</evidence>
<dbReference type="PIRSF" id="PIRSF000137">
    <property type="entry name" value="Alcohol_oxidase"/>
    <property type="match status" value="1"/>
</dbReference>
<dbReference type="Gene3D" id="3.30.560.10">
    <property type="entry name" value="Glucose Oxidase, domain 3"/>
    <property type="match status" value="1"/>
</dbReference>
<dbReference type="Pfam" id="PF00732">
    <property type="entry name" value="GMC_oxred_N"/>
    <property type="match status" value="1"/>
</dbReference>
<dbReference type="GO" id="GO:0016614">
    <property type="term" value="F:oxidoreductase activity, acting on CH-OH group of donors"/>
    <property type="evidence" value="ECO:0007669"/>
    <property type="project" value="InterPro"/>
</dbReference>
<sequence length="535" mass="58807">MRRNADFDYIIVGAGSAGSVMAGRLSENSACRVLVLEAGSDSKNPLVKMPAAFMVMLQYGMNSWHYEIEPQKYLNNRAFVEARGKGLGGSSSINGMCYARGAHDIFDEWAALGNRGWSYEDVLPFFKRSEGNEHGESAYHGGTGPLRVTHATLDSPMARAWIEAGRQAGYPYSEDLNGAHPEGFGISEQTIVDGRRFSVADAYLRPAMKRPNLQVVTGAHVTRLLFEGNRAVGVRYLHKGRERQANASAEVILCAGTFQSPQLLMLSGIGDGGHLRSVGVTPFRDLPGVGQNLHDHFNFLVQLTCPEPVSDYKNIASPFSTLKIAMQYFLTRTGPGAKNGIEAIAYLSSGAPCHAGKLDMKLYFLPIMLSENSVKPIPEHGAQVLIVMTRPESRGSVKLRSSDPMDRLRIDTNYLADERDLEVGRRALHIARRVFEQKAYDRYRGREIDPGPNCTTEAEIDAYIRKRTTSNYEGVGTCKMGRDPLAVVSDRLKVHGVEGLRVVDASVMPRVCTSDLNATVVMIAEKAAEYIRNGE</sequence>
<accession>A0A127FDX7</accession>
<dbReference type="InterPro" id="IPR036188">
    <property type="entry name" value="FAD/NAD-bd_sf"/>
</dbReference>
<feature type="domain" description="Glucose-methanol-choline oxidoreductase N-terminal" evidence="8">
    <location>
        <begin position="256"/>
        <end position="270"/>
    </location>
</feature>
<evidence type="ECO:0000256" key="5">
    <source>
        <dbReference type="PIRSR" id="PIRSR000137-2"/>
    </source>
</evidence>
<dbReference type="EMBL" id="CP011971">
    <property type="protein sequence ID" value="AMN47935.1"/>
    <property type="molecule type" value="Genomic_DNA"/>
</dbReference>
<dbReference type="STRING" id="465721.ACG33_12670"/>
<proteinExistence type="inferred from homology"/>
<evidence type="ECO:0000256" key="4">
    <source>
        <dbReference type="ARBA" id="ARBA00022827"/>
    </source>
</evidence>
<dbReference type="NCBIfam" id="NF002550">
    <property type="entry name" value="PRK02106.1"/>
    <property type="match status" value="1"/>
</dbReference>
<keyword evidence="4 5" id="KW-0274">FAD</keyword>
<dbReference type="InterPro" id="IPR007867">
    <property type="entry name" value="GMC_OxRtase_C"/>
</dbReference>
<evidence type="ECO:0000256" key="1">
    <source>
        <dbReference type="ARBA" id="ARBA00001974"/>
    </source>
</evidence>
<gene>
    <name evidence="9" type="ORF">ACG33_12670</name>
</gene>
<evidence type="ECO:0000259" key="7">
    <source>
        <dbReference type="PROSITE" id="PS00623"/>
    </source>
</evidence>
<dbReference type="SUPFAM" id="SSF51905">
    <property type="entry name" value="FAD/NAD(P)-binding domain"/>
    <property type="match status" value="1"/>
</dbReference>
<dbReference type="Proteomes" id="UP000070250">
    <property type="component" value="Chromosome"/>
</dbReference>
<dbReference type="InterPro" id="IPR000172">
    <property type="entry name" value="GMC_OxRdtase_N"/>
</dbReference>
<dbReference type="PROSITE" id="PS00623">
    <property type="entry name" value="GMC_OXRED_1"/>
    <property type="match status" value="1"/>
</dbReference>
<reference evidence="9 10" key="1">
    <citation type="submission" date="2015-06" db="EMBL/GenBank/DDBJ databases">
        <title>A Comprehensive Approach to Explore the Metabolic and Phylogenetic Diversity of Bacterial Steroid Degradation in the Environment: Testosterone as an Example.</title>
        <authorList>
            <person name="Yang F.-C."/>
            <person name="Chen Y.-L."/>
            <person name="Yu C.-P."/>
            <person name="Tang S.-L."/>
            <person name="Wang P.-H."/>
            <person name="Ismail W."/>
            <person name="Wang C.-H."/>
            <person name="Yang C.-Y."/>
            <person name="Chiang Y.-R."/>
        </authorList>
    </citation>
    <scope>NUCLEOTIDE SEQUENCE [LARGE SCALE GENOMIC DNA]</scope>
    <source>
        <strain evidence="9 10">DSM 18526</strain>
    </source>
</reference>
<protein>
    <submittedName>
        <fullName evidence="9">Choline dehydrogenase</fullName>
    </submittedName>
</protein>
<feature type="domain" description="Glucose-methanol-choline oxidoreductase N-terminal" evidence="7">
    <location>
        <begin position="84"/>
        <end position="107"/>
    </location>
</feature>
<dbReference type="AlphaFoldDB" id="A0A127FDX7"/>
<dbReference type="SUPFAM" id="SSF54373">
    <property type="entry name" value="FAD-linked reductases, C-terminal domain"/>
    <property type="match status" value="1"/>
</dbReference>
<evidence type="ECO:0000313" key="9">
    <source>
        <dbReference type="EMBL" id="AMN47935.1"/>
    </source>
</evidence>
<comment type="similarity">
    <text evidence="2 6">Belongs to the GMC oxidoreductase family.</text>
</comment>